<dbReference type="EMBL" id="ACLF03000006">
    <property type="protein sequence ID" value="EFQ82684.1"/>
    <property type="molecule type" value="Genomic_DNA"/>
</dbReference>
<evidence type="ECO:0000313" key="2">
    <source>
        <dbReference type="Proteomes" id="UP000003111"/>
    </source>
</evidence>
<dbReference type="HOGENOM" id="CLU_2230744_0_0_11"/>
<proteinExistence type="predicted"/>
<organism evidence="1 2">
    <name type="scientific">Aeromicrobium marinum DSM 15272</name>
    <dbReference type="NCBI Taxonomy" id="585531"/>
    <lineage>
        <taxon>Bacteria</taxon>
        <taxon>Bacillati</taxon>
        <taxon>Actinomycetota</taxon>
        <taxon>Actinomycetes</taxon>
        <taxon>Propionibacteriales</taxon>
        <taxon>Nocardioidaceae</taxon>
        <taxon>Aeromicrobium</taxon>
    </lineage>
</organism>
<evidence type="ECO:0000313" key="1">
    <source>
        <dbReference type="EMBL" id="EFQ82684.1"/>
    </source>
</evidence>
<reference evidence="1" key="1">
    <citation type="submission" date="2010-08" db="EMBL/GenBank/DDBJ databases">
        <authorList>
            <person name="Muzny D."/>
            <person name="Qin X."/>
            <person name="Buhay C."/>
            <person name="Dugan-Rocha S."/>
            <person name="Ding Y."/>
            <person name="Chen G."/>
            <person name="Hawes A."/>
            <person name="Holder M."/>
            <person name="Jhangiani S."/>
            <person name="Johnson A."/>
            <person name="Khan Z."/>
            <person name="Li Z."/>
            <person name="Liu W."/>
            <person name="Liu X."/>
            <person name="Perez L."/>
            <person name="Shen H."/>
            <person name="Wang Q."/>
            <person name="Watt J."/>
            <person name="Xi L."/>
            <person name="Xin Y."/>
            <person name="Zhou J."/>
            <person name="Deng J."/>
            <person name="Jiang H."/>
            <person name="Liu Y."/>
            <person name="Qu J."/>
            <person name="Song X.-Z."/>
            <person name="Zhang L."/>
            <person name="Villasana D."/>
            <person name="Johnson A."/>
            <person name="Liu J."/>
            <person name="Liyanage D."/>
            <person name="Lorensuhewa L."/>
            <person name="Robinson T."/>
            <person name="Song A."/>
            <person name="Song B.-B."/>
            <person name="Dinh H."/>
            <person name="Thornton R."/>
            <person name="Coyle M."/>
            <person name="Francisco L."/>
            <person name="Jackson L."/>
            <person name="Javaid M."/>
            <person name="Korchina V."/>
            <person name="Kovar C."/>
            <person name="Mata R."/>
            <person name="Mathew T."/>
            <person name="Ngo R."/>
            <person name="Nguyen L."/>
            <person name="Nguyen N."/>
            <person name="Okwuonu G."/>
            <person name="Ongeri F."/>
            <person name="Pham C."/>
            <person name="Simmons D."/>
            <person name="Wilczek-Boney K."/>
            <person name="Hale W."/>
            <person name="Jakkamsetti A."/>
            <person name="Pham P."/>
            <person name="Ruth R."/>
            <person name="San Lucas F."/>
            <person name="Warren J."/>
            <person name="Zhang J."/>
            <person name="Zhao Z."/>
            <person name="Zhou C."/>
            <person name="Zhu D."/>
            <person name="Lee S."/>
            <person name="Bess C."/>
            <person name="Blankenburg K."/>
            <person name="Forbes L."/>
            <person name="Fu Q."/>
            <person name="Gubbala S."/>
            <person name="Hirani K."/>
            <person name="Jayaseelan J.C."/>
            <person name="Lara F."/>
            <person name="Munidasa M."/>
            <person name="Palculict T."/>
            <person name="Patil S."/>
            <person name="Pu L.-L."/>
            <person name="Saada N."/>
            <person name="Tang L."/>
            <person name="Weissenberger G."/>
            <person name="Zhu Y."/>
            <person name="Hemphill L."/>
            <person name="Shang Y."/>
            <person name="Youmans B."/>
            <person name="Ayvaz T."/>
            <person name="Ross M."/>
            <person name="Santibanez J."/>
            <person name="Aqrawi P."/>
            <person name="Gross S."/>
            <person name="Joshi V."/>
            <person name="Fowler G."/>
            <person name="Nazareth L."/>
            <person name="Reid J."/>
            <person name="Worley K."/>
            <person name="Petrosino J."/>
            <person name="Highlander S."/>
            <person name="Gibbs R."/>
        </authorList>
    </citation>
    <scope>NUCLEOTIDE SEQUENCE [LARGE SCALE GENOMIC DNA]</scope>
    <source>
        <strain evidence="1">DSM 15272</strain>
    </source>
</reference>
<gene>
    <name evidence="1" type="ORF">HMPREF0063_11893</name>
</gene>
<comment type="caution">
    <text evidence="1">The sequence shown here is derived from an EMBL/GenBank/DDBJ whole genome shotgun (WGS) entry which is preliminary data.</text>
</comment>
<name>E2SDV7_9ACTN</name>
<dbReference type="Proteomes" id="UP000003111">
    <property type="component" value="Unassembled WGS sequence"/>
</dbReference>
<protein>
    <submittedName>
        <fullName evidence="1">Uncharacterized protein</fullName>
    </submittedName>
</protein>
<dbReference type="RefSeq" id="WP_007076985.1">
    <property type="nucleotide sequence ID" value="NZ_CM001024.1"/>
</dbReference>
<dbReference type="STRING" id="585531.HMPREF0063_11893"/>
<sequence>MPDRDRILAAKIGGTARRLATTGVPQADAVTQLRALAGDRTDLLASELGAILGGYLARPIYAEALATAHLLAVAIGVPETGPMTEAFDRARDAATRGGYSHRPGT</sequence>
<keyword evidence="2" id="KW-1185">Reference proteome</keyword>
<accession>E2SDV7</accession>
<dbReference type="AlphaFoldDB" id="E2SDV7"/>